<sequence length="241" mass="26294">MHIRRVTRSDDPAIPAFGRLQNAVYFEPDMLIPARYIAQMLEMEDAGERRNVLLLAEDDAGKVIGGSIFHYLASAETGFSSFLGVARSARGQGVARALHDARWAALQEVSGGRCRAVFIDVVNPQRESHEQQAHEAAAGSNALERRQRFHALGFRTVDLPYVQPVGGEDGGPVTDMDLLAYLPGDPPTLPAALASATMQAYWTPWLGRQRAEQEARKLEAGAHGQTDVALLPAWEGPKQRG</sequence>
<gene>
    <name evidence="2" type="ORF">GCM10008957_03820</name>
</gene>
<keyword evidence="3" id="KW-1185">Reference proteome</keyword>
<dbReference type="Pfam" id="PF00583">
    <property type="entry name" value="Acetyltransf_1"/>
    <property type="match status" value="1"/>
</dbReference>
<evidence type="ECO:0000313" key="2">
    <source>
        <dbReference type="EMBL" id="GGQ94834.1"/>
    </source>
</evidence>
<dbReference type="PROSITE" id="PS51186">
    <property type="entry name" value="GNAT"/>
    <property type="match status" value="1"/>
</dbReference>
<organism evidence="2 3">
    <name type="scientific">Deinococcus ruber</name>
    <dbReference type="NCBI Taxonomy" id="1848197"/>
    <lineage>
        <taxon>Bacteria</taxon>
        <taxon>Thermotogati</taxon>
        <taxon>Deinococcota</taxon>
        <taxon>Deinococci</taxon>
        <taxon>Deinococcales</taxon>
        <taxon>Deinococcaceae</taxon>
        <taxon>Deinococcus</taxon>
    </lineage>
</organism>
<dbReference type="Gene3D" id="3.40.630.30">
    <property type="match status" value="1"/>
</dbReference>
<dbReference type="SUPFAM" id="SSF55729">
    <property type="entry name" value="Acyl-CoA N-acyltransferases (Nat)"/>
    <property type="match status" value="1"/>
</dbReference>
<dbReference type="InterPro" id="IPR016181">
    <property type="entry name" value="Acyl_CoA_acyltransferase"/>
</dbReference>
<dbReference type="InterPro" id="IPR000182">
    <property type="entry name" value="GNAT_dom"/>
</dbReference>
<accession>A0A918BWU1</accession>
<dbReference type="RefSeq" id="WP_189087780.1">
    <property type="nucleotide sequence ID" value="NZ_BMQL01000001.1"/>
</dbReference>
<name>A0A918BWU1_9DEIO</name>
<evidence type="ECO:0000313" key="3">
    <source>
        <dbReference type="Proteomes" id="UP000603865"/>
    </source>
</evidence>
<dbReference type="Proteomes" id="UP000603865">
    <property type="component" value="Unassembled WGS sequence"/>
</dbReference>
<dbReference type="GO" id="GO:0016747">
    <property type="term" value="F:acyltransferase activity, transferring groups other than amino-acyl groups"/>
    <property type="evidence" value="ECO:0007669"/>
    <property type="project" value="InterPro"/>
</dbReference>
<comment type="caution">
    <text evidence="2">The sequence shown here is derived from an EMBL/GenBank/DDBJ whole genome shotgun (WGS) entry which is preliminary data.</text>
</comment>
<dbReference type="EMBL" id="BMQL01000001">
    <property type="protein sequence ID" value="GGQ94834.1"/>
    <property type="molecule type" value="Genomic_DNA"/>
</dbReference>
<reference evidence="2" key="1">
    <citation type="journal article" date="2014" name="Int. J. Syst. Evol. Microbiol.">
        <title>Complete genome sequence of Corynebacterium casei LMG S-19264T (=DSM 44701T), isolated from a smear-ripened cheese.</title>
        <authorList>
            <consortium name="US DOE Joint Genome Institute (JGI-PGF)"/>
            <person name="Walter F."/>
            <person name="Albersmeier A."/>
            <person name="Kalinowski J."/>
            <person name="Ruckert C."/>
        </authorList>
    </citation>
    <scope>NUCLEOTIDE SEQUENCE</scope>
    <source>
        <strain evidence="2">JCM 31311</strain>
    </source>
</reference>
<dbReference type="CDD" id="cd04301">
    <property type="entry name" value="NAT_SF"/>
    <property type="match status" value="1"/>
</dbReference>
<protein>
    <submittedName>
        <fullName evidence="2">N-acetyltransferase</fullName>
    </submittedName>
</protein>
<evidence type="ECO:0000259" key="1">
    <source>
        <dbReference type="PROSITE" id="PS51186"/>
    </source>
</evidence>
<proteinExistence type="predicted"/>
<dbReference type="AlphaFoldDB" id="A0A918BWU1"/>
<reference evidence="2" key="2">
    <citation type="submission" date="2020-09" db="EMBL/GenBank/DDBJ databases">
        <authorList>
            <person name="Sun Q."/>
            <person name="Ohkuma M."/>
        </authorList>
    </citation>
    <scope>NUCLEOTIDE SEQUENCE</scope>
    <source>
        <strain evidence="2">JCM 31311</strain>
    </source>
</reference>
<feature type="domain" description="N-acetyltransferase" evidence="1">
    <location>
        <begin position="1"/>
        <end position="181"/>
    </location>
</feature>